<dbReference type="Proteomes" id="UP000268669">
    <property type="component" value="Chromosome"/>
</dbReference>
<evidence type="ECO:0000313" key="2">
    <source>
        <dbReference type="Proteomes" id="UP000268669"/>
    </source>
</evidence>
<name>A0ABN5R155_YERPU</name>
<reference evidence="1" key="1">
    <citation type="submission" date="2018-11" db="EMBL/GenBank/DDBJ databases">
        <title>FDA dAtabase for Regulatory Grade micrObial Sequences (FDA-ARGOS): Supporting development and validation of Infectious Disease Dx tests.</title>
        <authorList>
            <person name="Bliska J."/>
            <person name="Cleland M.-M."/>
            <person name="Tallon L."/>
            <person name="Sadzewicz L."/>
            <person name="Zhao X."/>
            <person name="Vavikolanu K."/>
            <person name="Mehta A."/>
            <person name="Aluvathingal J."/>
            <person name="Nadendla S."/>
            <person name="Yan Y."/>
            <person name="Sichtig H."/>
        </authorList>
    </citation>
    <scope>NUCLEOTIDE SEQUENCE [LARGE SCALE GENOMIC DNA]</scope>
    <source>
        <strain evidence="1">FDAARGOS_581</strain>
    </source>
</reference>
<protein>
    <recommendedName>
        <fullName evidence="3">Integrase</fullName>
    </recommendedName>
</protein>
<keyword evidence="2" id="KW-1185">Reference proteome</keyword>
<dbReference type="EMBL" id="CP033713">
    <property type="protein sequence ID" value="AYW90618.1"/>
    <property type="molecule type" value="Genomic_DNA"/>
</dbReference>
<evidence type="ECO:0008006" key="3">
    <source>
        <dbReference type="Google" id="ProtNLM"/>
    </source>
</evidence>
<organism evidence="1 2">
    <name type="scientific">Yersinia pseudotuberculosis</name>
    <dbReference type="NCBI Taxonomy" id="633"/>
    <lineage>
        <taxon>Bacteria</taxon>
        <taxon>Pseudomonadati</taxon>
        <taxon>Pseudomonadota</taxon>
        <taxon>Gammaproteobacteria</taxon>
        <taxon>Enterobacterales</taxon>
        <taxon>Yersiniaceae</taxon>
        <taxon>Yersinia</taxon>
    </lineage>
</organism>
<proteinExistence type="predicted"/>
<gene>
    <name evidence="1" type="ORF">EGX47_04255</name>
</gene>
<dbReference type="RefSeq" id="WP_123784337.1">
    <property type="nucleotide sequence ID" value="NZ_AP031361.1"/>
</dbReference>
<evidence type="ECO:0000313" key="1">
    <source>
        <dbReference type="EMBL" id="AYW90618.1"/>
    </source>
</evidence>
<sequence>MKRKATQLVNAVGWLERRNVEIKRVNTERARPMLEIVAPCPDLIRRSKEMIETHNGSMRKAYTAMVQDCIIYWR</sequence>
<accession>A0ABN5R155</accession>